<sequence length="197" mass="22263">MCRKSGSKRHGVNYGRCCWPIVFPWRKLPHSLGQMLIYHPAQDAYHCVFRMTAIVERIALLEFDKARLIDFYLVFPASLQSIRFTRGLSKFRRYAKDRSNIYRDPSNPLEAFRALRPMQEAAVRCLASAGIIDSALLGKGLISRRAATSVWPKLAASIAAFTEDLGPLSEAIIGLGELQLAELKERSGLMEHRYGHL</sequence>
<comment type="caution">
    <text evidence="1">The sequence shown here is derived from an EMBL/GenBank/DDBJ whole genome shotgun (WGS) entry which is preliminary data.</text>
</comment>
<evidence type="ECO:0000313" key="1">
    <source>
        <dbReference type="EMBL" id="TDR39784.1"/>
    </source>
</evidence>
<accession>A0A4R6YQ28</accession>
<proteinExistence type="predicted"/>
<dbReference type="AlphaFoldDB" id="A0A4R6YQ28"/>
<protein>
    <submittedName>
        <fullName evidence="1">Uncharacterized protein</fullName>
    </submittedName>
</protein>
<evidence type="ECO:0000313" key="2">
    <source>
        <dbReference type="Proteomes" id="UP000295293"/>
    </source>
</evidence>
<name>A0A4R6YQ28_9GAMM</name>
<gene>
    <name evidence="1" type="ORF">DFR29_115175</name>
</gene>
<dbReference type="Proteomes" id="UP000295293">
    <property type="component" value="Unassembled WGS sequence"/>
</dbReference>
<dbReference type="InterPro" id="IPR046901">
    <property type="entry name" value="ABC-3C_MC5"/>
</dbReference>
<keyword evidence="2" id="KW-1185">Reference proteome</keyword>
<dbReference type="EMBL" id="SNZH01000015">
    <property type="protein sequence ID" value="TDR39784.1"/>
    <property type="molecule type" value="Genomic_DNA"/>
</dbReference>
<reference evidence="1 2" key="1">
    <citation type="submission" date="2019-03" db="EMBL/GenBank/DDBJ databases">
        <title>Genomic Encyclopedia of Type Strains, Phase IV (KMG-IV): sequencing the most valuable type-strain genomes for metagenomic binning, comparative biology and taxonomic classification.</title>
        <authorList>
            <person name="Goeker M."/>
        </authorList>
    </citation>
    <scope>NUCLEOTIDE SEQUENCE [LARGE SCALE GENOMIC DNA]</scope>
    <source>
        <strain evidence="1 2">DSM 21667</strain>
    </source>
</reference>
<dbReference type="Pfam" id="PF20291">
    <property type="entry name" value="MC5"/>
    <property type="match status" value="1"/>
</dbReference>
<organism evidence="1 2">
    <name type="scientific">Tahibacter aquaticus</name>
    <dbReference type="NCBI Taxonomy" id="520092"/>
    <lineage>
        <taxon>Bacteria</taxon>
        <taxon>Pseudomonadati</taxon>
        <taxon>Pseudomonadota</taxon>
        <taxon>Gammaproteobacteria</taxon>
        <taxon>Lysobacterales</taxon>
        <taxon>Rhodanobacteraceae</taxon>
        <taxon>Tahibacter</taxon>
    </lineage>
</organism>